<dbReference type="EMBL" id="CP122566">
    <property type="protein sequence ID" value="WGH94363.1"/>
    <property type="molecule type" value="Genomic_DNA"/>
</dbReference>
<evidence type="ECO:0000313" key="11">
    <source>
        <dbReference type="EMBL" id="WGH94363.1"/>
    </source>
</evidence>
<evidence type="ECO:0000256" key="4">
    <source>
        <dbReference type="ARBA" id="ARBA00022825"/>
    </source>
</evidence>
<dbReference type="PROSITE" id="PS00137">
    <property type="entry name" value="SUBTILASE_HIS"/>
    <property type="match status" value="1"/>
</dbReference>
<evidence type="ECO:0000256" key="3">
    <source>
        <dbReference type="ARBA" id="ARBA00022801"/>
    </source>
</evidence>
<feature type="transmembrane region" description="Helical" evidence="8">
    <location>
        <begin position="442"/>
        <end position="464"/>
    </location>
</feature>
<feature type="domain" description="Peptidase S8/S53" evidence="10">
    <location>
        <begin position="62"/>
        <end position="364"/>
    </location>
</feature>
<evidence type="ECO:0000256" key="5">
    <source>
        <dbReference type="PROSITE-ProRule" id="PRU01240"/>
    </source>
</evidence>
<feature type="region of interest" description="Disordered" evidence="7">
    <location>
        <begin position="78"/>
        <end position="115"/>
    </location>
</feature>
<evidence type="ECO:0000256" key="7">
    <source>
        <dbReference type="SAM" id="MobiDB-lite"/>
    </source>
</evidence>
<dbReference type="PROSITE" id="PS00136">
    <property type="entry name" value="SUBTILASE_ASP"/>
    <property type="match status" value="1"/>
</dbReference>
<keyword evidence="3 5" id="KW-0378">Hydrolase</keyword>
<feature type="signal peptide" evidence="9">
    <location>
        <begin position="1"/>
        <end position="38"/>
    </location>
</feature>
<dbReference type="InterPro" id="IPR015500">
    <property type="entry name" value="Peptidase_S8_subtilisin-rel"/>
</dbReference>
<comment type="similarity">
    <text evidence="1 5 6">Belongs to the peptidase S8 family.</text>
</comment>
<organism evidence="11 12">
    <name type="scientific">Auritidibacter ignavus</name>
    <dbReference type="NCBI Taxonomy" id="678932"/>
    <lineage>
        <taxon>Bacteria</taxon>
        <taxon>Bacillati</taxon>
        <taxon>Actinomycetota</taxon>
        <taxon>Actinomycetes</taxon>
        <taxon>Micrococcales</taxon>
        <taxon>Micrococcaceae</taxon>
        <taxon>Auritidibacter</taxon>
    </lineage>
</organism>
<dbReference type="Proteomes" id="UP001224674">
    <property type="component" value="Chromosome"/>
</dbReference>
<evidence type="ECO:0000259" key="10">
    <source>
        <dbReference type="Pfam" id="PF00082"/>
    </source>
</evidence>
<dbReference type="GO" id="GO:0006508">
    <property type="term" value="P:proteolysis"/>
    <property type="evidence" value="ECO:0007669"/>
    <property type="project" value="UniProtKB-KW"/>
</dbReference>
<gene>
    <name evidence="11" type="ORF">QDX21_06160</name>
</gene>
<feature type="region of interest" description="Disordered" evidence="7">
    <location>
        <begin position="130"/>
        <end position="174"/>
    </location>
</feature>
<dbReference type="RefSeq" id="WP_279675388.1">
    <property type="nucleotide sequence ID" value="NZ_CP122566.1"/>
</dbReference>
<dbReference type="PANTHER" id="PTHR43806:SF11">
    <property type="entry name" value="CEREVISIN-RELATED"/>
    <property type="match status" value="1"/>
</dbReference>
<name>A0AAJ6DFC4_9MICC</name>
<keyword evidence="8" id="KW-1133">Transmembrane helix</keyword>
<dbReference type="AlphaFoldDB" id="A0AAJ6DFC4"/>
<feature type="compositionally biased region" description="Acidic residues" evidence="7">
    <location>
        <begin position="135"/>
        <end position="161"/>
    </location>
</feature>
<dbReference type="InterPro" id="IPR023828">
    <property type="entry name" value="Peptidase_S8_Ser-AS"/>
</dbReference>
<dbReference type="PROSITE" id="PS00138">
    <property type="entry name" value="SUBTILASE_SER"/>
    <property type="match status" value="1"/>
</dbReference>
<evidence type="ECO:0000256" key="1">
    <source>
        <dbReference type="ARBA" id="ARBA00011073"/>
    </source>
</evidence>
<feature type="compositionally biased region" description="Basic and acidic residues" evidence="7">
    <location>
        <begin position="95"/>
        <end position="109"/>
    </location>
</feature>
<keyword evidence="9" id="KW-0732">Signal</keyword>
<evidence type="ECO:0000313" key="12">
    <source>
        <dbReference type="Proteomes" id="UP001224674"/>
    </source>
</evidence>
<proteinExistence type="inferred from homology"/>
<dbReference type="PRINTS" id="PR00723">
    <property type="entry name" value="SUBTILISIN"/>
</dbReference>
<dbReference type="Gene3D" id="3.40.50.200">
    <property type="entry name" value="Peptidase S8/S53 domain"/>
    <property type="match status" value="1"/>
</dbReference>
<evidence type="ECO:0000256" key="6">
    <source>
        <dbReference type="RuleBase" id="RU003355"/>
    </source>
</evidence>
<dbReference type="InterPro" id="IPR036852">
    <property type="entry name" value="Peptidase_S8/S53_dom_sf"/>
</dbReference>
<dbReference type="CDD" id="cd00306">
    <property type="entry name" value="Peptidases_S8_S53"/>
    <property type="match status" value="1"/>
</dbReference>
<dbReference type="InterPro" id="IPR023827">
    <property type="entry name" value="Peptidase_S8_Asp-AS"/>
</dbReference>
<feature type="region of interest" description="Disordered" evidence="7">
    <location>
        <begin position="397"/>
        <end position="436"/>
    </location>
</feature>
<dbReference type="InterPro" id="IPR022398">
    <property type="entry name" value="Peptidase_S8_His-AS"/>
</dbReference>
<keyword evidence="12" id="KW-1185">Reference proteome</keyword>
<dbReference type="SUPFAM" id="SSF52743">
    <property type="entry name" value="Subtilisin-like"/>
    <property type="match status" value="1"/>
</dbReference>
<keyword evidence="8" id="KW-0472">Membrane</keyword>
<sequence length="478" mass="49524">MKVVVMVKPLSDAVLRATTLAIALLLCLVSAPVPKAQADQWRDSQEWITEYGFDQAWKETRGEGITVAVIDTGIDDTHPDLTGQVVGGTDVSGQGHDDGTKPIGEDPHHGTSVASLLAGHGNNLREVDQATQQEPENDDNDEEDANASEDAETDTEPESEPSAEPGPGDDGIIGTAPEAQLLSISVYLGDGKDVPSAEEQIAEAVTWAVDQGADVINISLASSEQDWPESWDDAFLYAEENDVVVVVAAGNRAGGSTTVGAPATIPGVLTVAGLDADGSASWDFSTEGITIGVAAPADPLVGATPDGGYQNWSGTSGAAPLVSGLVALVRSAHPEDSAAQVINRILSRAQPAGDSGTDALYGHGVINAEQAVTAQVPTVKENPMGSMAEWIRVHRRSSDDDALTGRSDQYQGHEPVEVPTELPGDATAQSTPATPMTGAASWWQPVMVIGGTGLVVALAGTGIWQLATRRAAGRPTSR</sequence>
<feature type="active site" description="Charge relay system" evidence="5">
    <location>
        <position position="71"/>
    </location>
</feature>
<keyword evidence="2 5" id="KW-0645">Protease</keyword>
<evidence type="ECO:0000256" key="9">
    <source>
        <dbReference type="SAM" id="SignalP"/>
    </source>
</evidence>
<keyword evidence="8" id="KW-0812">Transmembrane</keyword>
<feature type="chain" id="PRO_5042581994" evidence="9">
    <location>
        <begin position="39"/>
        <end position="478"/>
    </location>
</feature>
<evidence type="ECO:0000256" key="2">
    <source>
        <dbReference type="ARBA" id="ARBA00022670"/>
    </source>
</evidence>
<dbReference type="Pfam" id="PF00082">
    <property type="entry name" value="Peptidase_S8"/>
    <property type="match status" value="1"/>
</dbReference>
<keyword evidence="4 5" id="KW-0720">Serine protease</keyword>
<dbReference type="PROSITE" id="PS51892">
    <property type="entry name" value="SUBTILASE"/>
    <property type="match status" value="1"/>
</dbReference>
<reference evidence="11 12" key="1">
    <citation type="submission" date="2023-03" db="EMBL/GenBank/DDBJ databases">
        <title>Complete genome sequences of several Auritidibacter ignavus strains isolated from ear infections.</title>
        <authorList>
            <person name="Baehr T."/>
            <person name="Baumhoegger A.M."/>
        </authorList>
    </citation>
    <scope>NUCLEOTIDE SEQUENCE [LARGE SCALE GENOMIC DNA]</scope>
    <source>
        <strain evidence="11 12">BABAE-6</strain>
    </source>
</reference>
<dbReference type="GO" id="GO:0004252">
    <property type="term" value="F:serine-type endopeptidase activity"/>
    <property type="evidence" value="ECO:0007669"/>
    <property type="project" value="UniProtKB-UniRule"/>
</dbReference>
<feature type="active site" description="Charge relay system" evidence="5">
    <location>
        <position position="316"/>
    </location>
</feature>
<accession>A0AAJ6DFC4</accession>
<feature type="active site" description="Charge relay system" evidence="5">
    <location>
        <position position="109"/>
    </location>
</feature>
<dbReference type="InterPro" id="IPR050131">
    <property type="entry name" value="Peptidase_S8_subtilisin-like"/>
</dbReference>
<dbReference type="InterPro" id="IPR000209">
    <property type="entry name" value="Peptidase_S8/S53_dom"/>
</dbReference>
<evidence type="ECO:0000256" key="8">
    <source>
        <dbReference type="SAM" id="Phobius"/>
    </source>
</evidence>
<dbReference type="PANTHER" id="PTHR43806">
    <property type="entry name" value="PEPTIDASE S8"/>
    <property type="match status" value="1"/>
</dbReference>
<protein>
    <submittedName>
        <fullName evidence="11">S8 family serine peptidase</fullName>
    </submittedName>
</protein>